<organism evidence="2 3">
    <name type="scientific">Deinandra increscens subsp. villosa</name>
    <dbReference type="NCBI Taxonomy" id="3103831"/>
    <lineage>
        <taxon>Eukaryota</taxon>
        <taxon>Viridiplantae</taxon>
        <taxon>Streptophyta</taxon>
        <taxon>Embryophyta</taxon>
        <taxon>Tracheophyta</taxon>
        <taxon>Spermatophyta</taxon>
        <taxon>Magnoliopsida</taxon>
        <taxon>eudicotyledons</taxon>
        <taxon>Gunneridae</taxon>
        <taxon>Pentapetalae</taxon>
        <taxon>asterids</taxon>
        <taxon>campanulids</taxon>
        <taxon>Asterales</taxon>
        <taxon>Asteraceae</taxon>
        <taxon>Asteroideae</taxon>
        <taxon>Heliantheae alliance</taxon>
        <taxon>Madieae</taxon>
        <taxon>Madiinae</taxon>
        <taxon>Deinandra</taxon>
    </lineage>
</organism>
<name>A0AAP0CQW9_9ASTR</name>
<feature type="transmembrane region" description="Helical" evidence="1">
    <location>
        <begin position="50"/>
        <end position="70"/>
    </location>
</feature>
<gene>
    <name evidence="2" type="ORF">SSX86_023572</name>
</gene>
<dbReference type="EMBL" id="JBCNJP010000023">
    <property type="protein sequence ID" value="KAK9058730.1"/>
    <property type="molecule type" value="Genomic_DNA"/>
</dbReference>
<reference evidence="2 3" key="1">
    <citation type="submission" date="2024-04" db="EMBL/GenBank/DDBJ databases">
        <title>The reference genome of an endangered Asteraceae, Deinandra increscens subsp. villosa, native to the Central Coast of California.</title>
        <authorList>
            <person name="Guilliams M."/>
            <person name="Hasenstab-Lehman K."/>
            <person name="Meyer R."/>
            <person name="Mcevoy S."/>
        </authorList>
    </citation>
    <scope>NUCLEOTIDE SEQUENCE [LARGE SCALE GENOMIC DNA]</scope>
    <source>
        <tissue evidence="2">Leaf</tissue>
    </source>
</reference>
<dbReference type="Proteomes" id="UP001408789">
    <property type="component" value="Unassembled WGS sequence"/>
</dbReference>
<evidence type="ECO:0000256" key="1">
    <source>
        <dbReference type="SAM" id="Phobius"/>
    </source>
</evidence>
<dbReference type="AlphaFoldDB" id="A0AAP0CQW9"/>
<sequence length="188" mass="21205">MSIQKIVIRQYSVDQHHPQPLLEVHQPSKNRFAEFAGGATAECAVVCCCIPLSLVNLFVLAVYGVPAGLFRKALRRKRRRKLLKKRLAGRADELDGDLSSHDRSSYSYDGSELLICPTVRYGSYDGSEMLICPTVRYGAAEVLIRSPEAEGFAMKPMEFDNDAIEFENSMWEKFYGTGFWRSGSQRVD</sequence>
<keyword evidence="3" id="KW-1185">Reference proteome</keyword>
<evidence type="ECO:0000313" key="3">
    <source>
        <dbReference type="Proteomes" id="UP001408789"/>
    </source>
</evidence>
<protein>
    <submittedName>
        <fullName evidence="2">Uncharacterized protein</fullName>
    </submittedName>
</protein>
<keyword evidence="1" id="KW-1133">Transmembrane helix</keyword>
<dbReference type="PANTHER" id="PTHR33264">
    <property type="entry name" value="EXPRESSED PROTEIN"/>
    <property type="match status" value="1"/>
</dbReference>
<proteinExistence type="predicted"/>
<keyword evidence="1" id="KW-0812">Transmembrane</keyword>
<dbReference type="PANTHER" id="PTHR33264:SF66">
    <property type="entry name" value="TRANSMEMBRANE PROTEIN"/>
    <property type="match status" value="1"/>
</dbReference>
<evidence type="ECO:0000313" key="2">
    <source>
        <dbReference type="EMBL" id="KAK9058730.1"/>
    </source>
</evidence>
<accession>A0AAP0CQW9</accession>
<comment type="caution">
    <text evidence="2">The sequence shown here is derived from an EMBL/GenBank/DDBJ whole genome shotgun (WGS) entry which is preliminary data.</text>
</comment>
<keyword evidence="1" id="KW-0472">Membrane</keyword>